<evidence type="ECO:0000313" key="4">
    <source>
        <dbReference type="EMBL" id="KAF7640066.1"/>
    </source>
</evidence>
<dbReference type="Proteomes" id="UP000605970">
    <property type="component" value="Unassembled WGS sequence"/>
</dbReference>
<keyword evidence="2" id="KW-0472">Membrane</keyword>
<dbReference type="PANTHER" id="PTHR36694:SF8">
    <property type="entry name" value="MARVEL DOMAIN-CONTAINING PROTEIN"/>
    <property type="match status" value="1"/>
</dbReference>
<evidence type="ECO:0000256" key="3">
    <source>
        <dbReference type="SAM" id="SignalP"/>
    </source>
</evidence>
<gene>
    <name evidence="4" type="ORF">Mgra_00000509</name>
</gene>
<feature type="coiled-coil region" evidence="1">
    <location>
        <begin position="222"/>
        <end position="256"/>
    </location>
</feature>
<dbReference type="EMBL" id="JABEBT010000002">
    <property type="protein sequence ID" value="KAF7640066.1"/>
    <property type="molecule type" value="Genomic_DNA"/>
</dbReference>
<feature type="transmembrane region" description="Helical" evidence="2">
    <location>
        <begin position="60"/>
        <end position="87"/>
    </location>
</feature>
<keyword evidence="2" id="KW-0812">Transmembrane</keyword>
<sequence>IYCLIQFGLLFWQIQVVKEWKWYWENRELPATGVIDQYQARFPGLYARYSETPESRKINALFVIVFICLGLTFIHLFTSIAMLYGCYKLLINWIFPWFFTSIPLIIFCTIYSILWWSGDIFAEQLTFSVFEFIISLALNGIGIILIFLYFQRLKGKLVSERINYYRRNSTSINQNKYLKKRKIKLNNNNLNNLLKYKLNINKLPNWINELPEQPSKVIEYKLRRKEKKEAEMIRKLQQKRKRKKEILNEKFKLKKKIF</sequence>
<dbReference type="AlphaFoldDB" id="A0A8T0A429"/>
<dbReference type="OrthoDB" id="5830419at2759"/>
<comment type="caution">
    <text evidence="4">The sequence shown here is derived from an EMBL/GenBank/DDBJ whole genome shotgun (WGS) entry which is preliminary data.</text>
</comment>
<dbReference type="PANTHER" id="PTHR36694">
    <property type="entry name" value="PASIFLORA 1, ISOFORM A-RELATED"/>
    <property type="match status" value="1"/>
</dbReference>
<reference evidence="4" key="1">
    <citation type="journal article" date="2020" name="Ecol. Evol.">
        <title>Genome structure and content of the rice root-knot nematode (Meloidogyne graminicola).</title>
        <authorList>
            <person name="Phan N.T."/>
            <person name="Danchin E.G.J."/>
            <person name="Klopp C."/>
            <person name="Perfus-Barbeoch L."/>
            <person name="Kozlowski D.K."/>
            <person name="Koutsovoulos G.D."/>
            <person name="Lopez-Roques C."/>
            <person name="Bouchez O."/>
            <person name="Zahm M."/>
            <person name="Besnard G."/>
            <person name="Bellafiore S."/>
        </authorList>
    </citation>
    <scope>NUCLEOTIDE SEQUENCE</scope>
    <source>
        <strain evidence="4">VN-18</strain>
    </source>
</reference>
<evidence type="ECO:0000256" key="1">
    <source>
        <dbReference type="SAM" id="Coils"/>
    </source>
</evidence>
<feature type="transmembrane region" description="Helical" evidence="2">
    <location>
        <begin position="129"/>
        <end position="150"/>
    </location>
</feature>
<feature type="chain" id="PRO_5035783632" evidence="3">
    <location>
        <begin position="20"/>
        <end position="258"/>
    </location>
</feature>
<name>A0A8T0A429_9BILA</name>
<proteinExistence type="predicted"/>
<feature type="signal peptide" evidence="3">
    <location>
        <begin position="1"/>
        <end position="19"/>
    </location>
</feature>
<accession>A0A8T0A429</accession>
<protein>
    <submittedName>
        <fullName evidence="4">Uncharacterized protein</fullName>
    </submittedName>
</protein>
<feature type="non-terminal residue" evidence="4">
    <location>
        <position position="258"/>
    </location>
</feature>
<keyword evidence="3" id="KW-0732">Signal</keyword>
<keyword evidence="5" id="KW-1185">Reference proteome</keyword>
<feature type="transmembrane region" description="Helical" evidence="2">
    <location>
        <begin position="94"/>
        <end position="117"/>
    </location>
</feature>
<keyword evidence="1" id="KW-0175">Coiled coil</keyword>
<keyword evidence="2" id="KW-1133">Transmembrane helix</keyword>
<organism evidence="4 5">
    <name type="scientific">Meloidogyne graminicola</name>
    <dbReference type="NCBI Taxonomy" id="189291"/>
    <lineage>
        <taxon>Eukaryota</taxon>
        <taxon>Metazoa</taxon>
        <taxon>Ecdysozoa</taxon>
        <taxon>Nematoda</taxon>
        <taxon>Chromadorea</taxon>
        <taxon>Rhabditida</taxon>
        <taxon>Tylenchina</taxon>
        <taxon>Tylenchomorpha</taxon>
        <taxon>Tylenchoidea</taxon>
        <taxon>Meloidogynidae</taxon>
        <taxon>Meloidogyninae</taxon>
        <taxon>Meloidogyne</taxon>
    </lineage>
</organism>
<evidence type="ECO:0000256" key="2">
    <source>
        <dbReference type="SAM" id="Phobius"/>
    </source>
</evidence>
<evidence type="ECO:0000313" key="5">
    <source>
        <dbReference type="Proteomes" id="UP000605970"/>
    </source>
</evidence>